<evidence type="ECO:0000313" key="4">
    <source>
        <dbReference type="Proteomes" id="UP001235744"/>
    </source>
</evidence>
<evidence type="ECO:0000313" key="3">
    <source>
        <dbReference type="EMBL" id="WLQ58800.1"/>
    </source>
</evidence>
<dbReference type="RefSeq" id="WP_306070204.1">
    <property type="nucleotide sequence ID" value="NZ_CP120988.1"/>
</dbReference>
<reference evidence="3 4" key="1">
    <citation type="submission" date="2023-03" db="EMBL/GenBank/DDBJ databases">
        <title>Isolation and description of six Streptomyces strains from soil environments, able to metabolize different microbial glucans.</title>
        <authorList>
            <person name="Widen T."/>
            <person name="Larsbrink J."/>
        </authorList>
    </citation>
    <scope>NUCLEOTIDE SEQUENCE [LARGE SCALE GENOMIC DNA]</scope>
    <source>
        <strain evidence="3 4">Alt2</strain>
    </source>
</reference>
<dbReference type="EMBL" id="CP120988">
    <property type="protein sequence ID" value="WLQ58800.1"/>
    <property type="molecule type" value="Genomic_DNA"/>
</dbReference>
<sequence>MSKDDPDTPGNNPPPQRPWTRGNPGPGGPPRPPHPPGTGGFGGGPPPAGGQMPAPVSSLRVLMMVVGGLQAILGLALVTNSVSIATSLWGEADASTPCCRTPGEAHAGTVVFVGILILAIAAWGILTALKFPTRHPNVRNSAIAYGWMTLAFTVFLWAFMTVLILVLIWLAMAILLIVRPNQPECRGWFGGSGL</sequence>
<feature type="transmembrane region" description="Helical" evidence="2">
    <location>
        <begin position="105"/>
        <end position="129"/>
    </location>
</feature>
<accession>A0ABY9IU63</accession>
<gene>
    <name evidence="3" type="ORF">P8A19_26715</name>
</gene>
<keyword evidence="4" id="KW-1185">Reference proteome</keyword>
<evidence type="ECO:0008006" key="5">
    <source>
        <dbReference type="Google" id="ProtNLM"/>
    </source>
</evidence>
<dbReference type="Proteomes" id="UP001235744">
    <property type="component" value="Chromosome"/>
</dbReference>
<evidence type="ECO:0000256" key="2">
    <source>
        <dbReference type="SAM" id="Phobius"/>
    </source>
</evidence>
<organism evidence="3 4">
    <name type="scientific">Streptomyces poriferorum</name>
    <dbReference type="NCBI Taxonomy" id="2798799"/>
    <lineage>
        <taxon>Bacteria</taxon>
        <taxon>Bacillati</taxon>
        <taxon>Actinomycetota</taxon>
        <taxon>Actinomycetes</taxon>
        <taxon>Kitasatosporales</taxon>
        <taxon>Streptomycetaceae</taxon>
        <taxon>Streptomyces</taxon>
    </lineage>
</organism>
<feature type="transmembrane region" description="Helical" evidence="2">
    <location>
        <begin position="61"/>
        <end position="85"/>
    </location>
</feature>
<name>A0ABY9IU63_9ACTN</name>
<proteinExistence type="predicted"/>
<protein>
    <recommendedName>
        <fullName evidence="5">Integral membrane protein</fullName>
    </recommendedName>
</protein>
<feature type="compositionally biased region" description="Pro residues" evidence="1">
    <location>
        <begin position="26"/>
        <end position="36"/>
    </location>
</feature>
<evidence type="ECO:0000256" key="1">
    <source>
        <dbReference type="SAM" id="MobiDB-lite"/>
    </source>
</evidence>
<feature type="transmembrane region" description="Helical" evidence="2">
    <location>
        <begin position="150"/>
        <end position="178"/>
    </location>
</feature>
<keyword evidence="2" id="KW-1133">Transmembrane helix</keyword>
<keyword evidence="2" id="KW-0472">Membrane</keyword>
<keyword evidence="2" id="KW-0812">Transmembrane</keyword>
<feature type="region of interest" description="Disordered" evidence="1">
    <location>
        <begin position="1"/>
        <end position="52"/>
    </location>
</feature>